<protein>
    <recommendedName>
        <fullName evidence="2">NTF2-like domain-containing protein</fullName>
    </recommendedName>
</protein>
<dbReference type="Pfam" id="PF26534">
    <property type="entry name" value="NTF2_7"/>
    <property type="match status" value="1"/>
</dbReference>
<keyword evidence="1" id="KW-0732">Signal</keyword>
<feature type="signal peptide" evidence="1">
    <location>
        <begin position="1"/>
        <end position="21"/>
    </location>
</feature>
<dbReference type="Proteomes" id="UP001172101">
    <property type="component" value="Unassembled WGS sequence"/>
</dbReference>
<dbReference type="GeneID" id="85327763"/>
<name>A0AA40BES5_9PEZI</name>
<organism evidence="3 4">
    <name type="scientific">Lasiosphaeria miniovina</name>
    <dbReference type="NCBI Taxonomy" id="1954250"/>
    <lineage>
        <taxon>Eukaryota</taxon>
        <taxon>Fungi</taxon>
        <taxon>Dikarya</taxon>
        <taxon>Ascomycota</taxon>
        <taxon>Pezizomycotina</taxon>
        <taxon>Sordariomycetes</taxon>
        <taxon>Sordariomycetidae</taxon>
        <taxon>Sordariales</taxon>
        <taxon>Lasiosphaeriaceae</taxon>
        <taxon>Lasiosphaeria</taxon>
    </lineage>
</organism>
<dbReference type="AlphaFoldDB" id="A0AA40BES5"/>
<sequence length="179" mass="18700">MQLKSLALCSLAAVTTSAAAAAVTSDNPRSQQSCLCSNTVETLLSAYVRILSEPKWNDTEAKYLADSFRDTSDSINILAGIPLGSVTFPSKQALIAHETSAPDNLPIKITSIGPYDCTSVSFIWSATFGAGNPVRGITILGATKAAGWWQIASIDMEMNSCAFARNIGGTCVPPGAPPS</sequence>
<reference evidence="3" key="1">
    <citation type="submission" date="2023-06" db="EMBL/GenBank/DDBJ databases">
        <title>Genome-scale phylogeny and comparative genomics of the fungal order Sordariales.</title>
        <authorList>
            <consortium name="Lawrence Berkeley National Laboratory"/>
            <person name="Hensen N."/>
            <person name="Bonometti L."/>
            <person name="Westerberg I."/>
            <person name="Brannstrom I.O."/>
            <person name="Guillou S."/>
            <person name="Cros-Aarteil S."/>
            <person name="Calhoun S."/>
            <person name="Haridas S."/>
            <person name="Kuo A."/>
            <person name="Mondo S."/>
            <person name="Pangilinan J."/>
            <person name="Riley R."/>
            <person name="LaButti K."/>
            <person name="Andreopoulos B."/>
            <person name="Lipzen A."/>
            <person name="Chen C."/>
            <person name="Yanf M."/>
            <person name="Daum C."/>
            <person name="Ng V."/>
            <person name="Clum A."/>
            <person name="Steindorff A."/>
            <person name="Ohm R."/>
            <person name="Martin F."/>
            <person name="Silar P."/>
            <person name="Natvig D."/>
            <person name="Lalanne C."/>
            <person name="Gautier V."/>
            <person name="Ament-velasquez S.L."/>
            <person name="Kruys A."/>
            <person name="Hutchinson M.I."/>
            <person name="Powell A.J."/>
            <person name="Barry K."/>
            <person name="Miller A.N."/>
            <person name="Grigoriev I.V."/>
            <person name="Debuchy R."/>
            <person name="Gladieux P."/>
            <person name="Thoren M.H."/>
            <person name="Johannesson H."/>
        </authorList>
    </citation>
    <scope>NUCLEOTIDE SEQUENCE</scope>
    <source>
        <strain evidence="3">SMH2392-1A</strain>
    </source>
</reference>
<feature type="domain" description="NTF2-like" evidence="2">
    <location>
        <begin position="34"/>
        <end position="170"/>
    </location>
</feature>
<feature type="chain" id="PRO_5041270374" description="NTF2-like domain-containing protein" evidence="1">
    <location>
        <begin position="22"/>
        <end position="179"/>
    </location>
</feature>
<evidence type="ECO:0000313" key="3">
    <source>
        <dbReference type="EMBL" id="KAK0732929.1"/>
    </source>
</evidence>
<evidence type="ECO:0000259" key="2">
    <source>
        <dbReference type="Pfam" id="PF26534"/>
    </source>
</evidence>
<comment type="caution">
    <text evidence="3">The sequence shown here is derived from an EMBL/GenBank/DDBJ whole genome shotgun (WGS) entry which is preliminary data.</text>
</comment>
<keyword evidence="4" id="KW-1185">Reference proteome</keyword>
<evidence type="ECO:0000313" key="4">
    <source>
        <dbReference type="Proteomes" id="UP001172101"/>
    </source>
</evidence>
<evidence type="ECO:0000256" key="1">
    <source>
        <dbReference type="SAM" id="SignalP"/>
    </source>
</evidence>
<dbReference type="InterPro" id="IPR058645">
    <property type="entry name" value="NTF2-like_dom_7"/>
</dbReference>
<dbReference type="RefSeq" id="XP_060301806.1">
    <property type="nucleotide sequence ID" value="XM_060444493.1"/>
</dbReference>
<gene>
    <name evidence="3" type="ORF">B0T26DRAFT_745031</name>
</gene>
<proteinExistence type="predicted"/>
<accession>A0AA40BES5</accession>
<dbReference type="EMBL" id="JAUIRO010000001">
    <property type="protein sequence ID" value="KAK0732929.1"/>
    <property type="molecule type" value="Genomic_DNA"/>
</dbReference>